<dbReference type="EMBL" id="CP146203">
    <property type="protein sequence ID" value="XBH22194.1"/>
    <property type="molecule type" value="Genomic_DNA"/>
</dbReference>
<name>A0AAU7DXW4_9MICO</name>
<keyword evidence="1" id="KW-0812">Transmembrane</keyword>
<accession>A0AAU7DXW4</accession>
<proteinExistence type="predicted"/>
<evidence type="ECO:0000256" key="1">
    <source>
        <dbReference type="SAM" id="Phobius"/>
    </source>
</evidence>
<feature type="transmembrane region" description="Helical" evidence="1">
    <location>
        <begin position="72"/>
        <end position="93"/>
    </location>
</feature>
<feature type="transmembrane region" description="Helical" evidence="1">
    <location>
        <begin position="47"/>
        <end position="65"/>
    </location>
</feature>
<dbReference type="AlphaFoldDB" id="A0AAU7DXW4"/>
<evidence type="ECO:0000313" key="2">
    <source>
        <dbReference type="EMBL" id="XBH22194.1"/>
    </source>
</evidence>
<keyword evidence="1" id="KW-1133">Transmembrane helix</keyword>
<feature type="transmembrane region" description="Helical" evidence="1">
    <location>
        <begin position="99"/>
        <end position="117"/>
    </location>
</feature>
<protein>
    <submittedName>
        <fullName evidence="2">Uncharacterized protein</fullName>
    </submittedName>
</protein>
<keyword evidence="1" id="KW-0472">Membrane</keyword>
<reference evidence="2" key="1">
    <citation type="submission" date="2024-02" db="EMBL/GenBank/DDBJ databases">
        <title>Tomenella chthoni gen. nov. sp. nov., a member of the family Jonesiaceae isolated from bat guano.</title>
        <authorList>
            <person name="Miller S.L."/>
            <person name="King J."/>
            <person name="Sankaranarayanan K."/>
            <person name="Lawson P.A."/>
        </authorList>
    </citation>
    <scope>NUCLEOTIDE SEQUENCE</scope>
    <source>
        <strain evidence="2">BS-20</strain>
    </source>
</reference>
<gene>
    <name evidence="2" type="ORF">V5R04_02905</name>
</gene>
<organism evidence="2">
    <name type="scientific">Jonesiaceae bacterium BS-20</name>
    <dbReference type="NCBI Taxonomy" id="3120821"/>
    <lineage>
        <taxon>Bacteria</taxon>
        <taxon>Bacillati</taxon>
        <taxon>Actinomycetota</taxon>
        <taxon>Actinomycetes</taxon>
        <taxon>Micrococcales</taxon>
        <taxon>Jonesiaceae</taxon>
    </lineage>
</organism>
<sequence length="128" mass="13807">MTTPGSKQSQDRQPSALDQRLQAAIVVVALGFLGWLTFRLWSHNPEGVTAVTLVAIAAGFALLRFPPRKPRINMVLTIALVAVVFYLLTPATVEKFGNLALNWIISVPVGMVLGSLAKQRKLKATAGN</sequence>
<feature type="transmembrane region" description="Helical" evidence="1">
    <location>
        <begin position="21"/>
        <end position="41"/>
    </location>
</feature>